<keyword evidence="2" id="KW-1185">Reference proteome</keyword>
<proteinExistence type="predicted"/>
<dbReference type="EMBL" id="BAABLP010000005">
    <property type="protein sequence ID" value="GAA4752139.1"/>
    <property type="molecule type" value="Genomic_DNA"/>
</dbReference>
<dbReference type="SUPFAM" id="SSF53448">
    <property type="entry name" value="Nucleotide-diphospho-sugar transferases"/>
    <property type="match status" value="1"/>
</dbReference>
<protein>
    <recommendedName>
        <fullName evidence="3">Glycosyltransferase</fullName>
    </recommendedName>
</protein>
<dbReference type="RefSeq" id="WP_345481695.1">
    <property type="nucleotide sequence ID" value="NZ_BAABLP010000005.1"/>
</dbReference>
<dbReference type="InterPro" id="IPR029044">
    <property type="entry name" value="Nucleotide-diphossugar_trans"/>
</dbReference>
<gene>
    <name evidence="1" type="ORF">GCM10025783_26010</name>
</gene>
<name>A0ABP8ZBM5_9MICO</name>
<evidence type="ECO:0000313" key="1">
    <source>
        <dbReference type="EMBL" id="GAA4752139.1"/>
    </source>
</evidence>
<evidence type="ECO:0008006" key="3">
    <source>
        <dbReference type="Google" id="ProtNLM"/>
    </source>
</evidence>
<organism evidence="1 2">
    <name type="scientific">Amnibacterium soli</name>
    <dbReference type="NCBI Taxonomy" id="1282736"/>
    <lineage>
        <taxon>Bacteria</taxon>
        <taxon>Bacillati</taxon>
        <taxon>Actinomycetota</taxon>
        <taxon>Actinomycetes</taxon>
        <taxon>Micrococcales</taxon>
        <taxon>Microbacteriaceae</taxon>
        <taxon>Amnibacterium</taxon>
    </lineage>
</organism>
<dbReference type="Gene3D" id="3.90.550.10">
    <property type="entry name" value="Spore Coat Polysaccharide Biosynthesis Protein SpsA, Chain A"/>
    <property type="match status" value="1"/>
</dbReference>
<dbReference type="Proteomes" id="UP001500121">
    <property type="component" value="Unassembled WGS sequence"/>
</dbReference>
<accession>A0ABP8ZBM5</accession>
<sequence>MRRALLLTAYDRVEYLEQVAASWREVSTDGWHLRVAVEPSAARDAVLAAVRALPFADVEVVVNDERLGVAENPYRHLGALFAAGYDFVARTEDDLVVADDVLRLLEHCADAYRDAADVAVVCAYSPAGEDADPAAVHRTPAFSPWLWGTWRDRWEALIGRTWDRDYSTWNDSPGFESGWDWNLNTRVLPAHGLTTVAPLASRVQNIGVVGQHGTAENHERAASFRASFGRPSYRSAE</sequence>
<comment type="caution">
    <text evidence="1">The sequence shown here is derived from an EMBL/GenBank/DDBJ whole genome shotgun (WGS) entry which is preliminary data.</text>
</comment>
<evidence type="ECO:0000313" key="2">
    <source>
        <dbReference type="Proteomes" id="UP001500121"/>
    </source>
</evidence>
<reference evidence="2" key="1">
    <citation type="journal article" date="2019" name="Int. J. Syst. Evol. Microbiol.">
        <title>The Global Catalogue of Microorganisms (GCM) 10K type strain sequencing project: providing services to taxonomists for standard genome sequencing and annotation.</title>
        <authorList>
            <consortium name="The Broad Institute Genomics Platform"/>
            <consortium name="The Broad Institute Genome Sequencing Center for Infectious Disease"/>
            <person name="Wu L."/>
            <person name="Ma J."/>
        </authorList>
    </citation>
    <scope>NUCLEOTIDE SEQUENCE [LARGE SCALE GENOMIC DNA]</scope>
    <source>
        <strain evidence="2">JCM 19015</strain>
    </source>
</reference>